<evidence type="ECO:0000313" key="1">
    <source>
        <dbReference type="EMBL" id="QEO57593.1"/>
    </source>
</evidence>
<name>A0ABX5ZK54_9GAMM</name>
<dbReference type="InterPro" id="IPR008840">
    <property type="entry name" value="Sipho_Gp157"/>
</dbReference>
<dbReference type="RefSeq" id="WP_149368773.1">
    <property type="nucleotide sequence ID" value="NZ_CP043550.1"/>
</dbReference>
<sequence>MRNLYNINSELYEMLNNYLEVDEFSVNSETGEVHTQEEYQQMLSDIEMKREDKIHNILLYIESVEAEVEALSKRIKAIQQKKSVRANQVERLKKYLLDNMQQGEKHDFDDISISVLKGLERVEIDDEAKIPTDFMKVEYKPIKADLKKALKLGLDIQGVRLVREHKRIVIK</sequence>
<evidence type="ECO:0000313" key="2">
    <source>
        <dbReference type="Proteomes" id="UP000322509"/>
    </source>
</evidence>
<reference evidence="1 2" key="1">
    <citation type="submission" date="2019-09" db="EMBL/GenBank/DDBJ databases">
        <title>Complete genome sequence of Francisella marina E103-15.</title>
        <authorList>
            <person name="Tekedar H.C."/>
            <person name="Griffin M.J."/>
            <person name="Waldbieser G.C."/>
            <person name="Soto E."/>
        </authorList>
    </citation>
    <scope>NUCLEOTIDE SEQUENCE [LARGE SCALE GENOMIC DNA]</scope>
    <source>
        <strain evidence="1 2">E103-15</strain>
    </source>
</reference>
<gene>
    <name evidence="1" type="ORF">F0R74_06900</name>
</gene>
<accession>A0ABX5ZK54</accession>
<protein>
    <recommendedName>
        <fullName evidence="3">Siphovirus Gp157 family protein</fullName>
    </recommendedName>
</protein>
<dbReference type="Pfam" id="PF05565">
    <property type="entry name" value="Sipho_Gp157"/>
    <property type="match status" value="1"/>
</dbReference>
<evidence type="ECO:0008006" key="3">
    <source>
        <dbReference type="Google" id="ProtNLM"/>
    </source>
</evidence>
<dbReference type="EMBL" id="CP043550">
    <property type="protein sequence ID" value="QEO57593.1"/>
    <property type="molecule type" value="Genomic_DNA"/>
</dbReference>
<organism evidence="1 2">
    <name type="scientific">Francisella marina</name>
    <dbReference type="NCBI Taxonomy" id="2249302"/>
    <lineage>
        <taxon>Bacteria</taxon>
        <taxon>Pseudomonadati</taxon>
        <taxon>Pseudomonadota</taxon>
        <taxon>Gammaproteobacteria</taxon>
        <taxon>Thiotrichales</taxon>
        <taxon>Francisellaceae</taxon>
        <taxon>Francisella</taxon>
    </lineage>
</organism>
<dbReference type="Proteomes" id="UP000322509">
    <property type="component" value="Chromosome"/>
</dbReference>
<keyword evidence="2" id="KW-1185">Reference proteome</keyword>
<proteinExistence type="predicted"/>